<organism evidence="1 2">
    <name type="scientific">Oceanobacillus caeni</name>
    <dbReference type="NCBI Taxonomy" id="405946"/>
    <lineage>
        <taxon>Bacteria</taxon>
        <taxon>Bacillati</taxon>
        <taxon>Bacillota</taxon>
        <taxon>Bacilli</taxon>
        <taxon>Bacillales</taxon>
        <taxon>Bacillaceae</taxon>
        <taxon>Oceanobacillus</taxon>
    </lineage>
</organism>
<evidence type="ECO:0000313" key="2">
    <source>
        <dbReference type="Proteomes" id="UP000037854"/>
    </source>
</evidence>
<proteinExistence type="predicted"/>
<comment type="caution">
    <text evidence="1">The sequence shown here is derived from an EMBL/GenBank/DDBJ whole genome shotgun (WGS) entry which is preliminary data.</text>
</comment>
<name>A0ABR5MNU2_9BACI</name>
<accession>A0ABR5MNU2</accession>
<dbReference type="EMBL" id="LGTK01000001">
    <property type="protein sequence ID" value="KPH79182.1"/>
    <property type="molecule type" value="Genomic_DNA"/>
</dbReference>
<gene>
    <name evidence="1" type="ORF">AFL42_00255</name>
</gene>
<keyword evidence="2" id="KW-1185">Reference proteome</keyword>
<protein>
    <submittedName>
        <fullName evidence="1">Uncharacterized protein</fullName>
    </submittedName>
</protein>
<evidence type="ECO:0000313" key="1">
    <source>
        <dbReference type="EMBL" id="KPH79182.1"/>
    </source>
</evidence>
<sequence>MVKRTSNVQLINTVSAINASFINIGDTHEACPETRAIALQKEGETFQGELEFEDYSIFSQKKIYLKPNRKL</sequence>
<dbReference type="Proteomes" id="UP000037854">
    <property type="component" value="Unassembled WGS sequence"/>
</dbReference>
<dbReference type="Pfam" id="PF10970">
    <property type="entry name" value="GerPE"/>
    <property type="match status" value="1"/>
</dbReference>
<dbReference type="InterPro" id="IPR024496">
    <property type="entry name" value="Spore_germ_GerPE"/>
</dbReference>
<reference evidence="1 2" key="1">
    <citation type="submission" date="2015-07" db="EMBL/GenBank/DDBJ databases">
        <title>High-quality draft genome sequence of Oceanobacillus caeni HM6, a bacillus isolated from a human feces.</title>
        <authorList>
            <person name="Kumar J."/>
            <person name="Verma M.K."/>
            <person name="Pandey R."/>
            <person name="Bhambi M."/>
            <person name="Chauhan N."/>
        </authorList>
    </citation>
    <scope>NUCLEOTIDE SEQUENCE [LARGE SCALE GENOMIC DNA]</scope>
    <source>
        <strain evidence="1 2">HM6</strain>
    </source>
</reference>